<reference evidence="4" key="1">
    <citation type="journal article" date="2015" name="Genome Announc.">
        <title>Draft genome sequence of the fungus Penicillium brasilianum MG11.</title>
        <authorList>
            <person name="Horn F."/>
            <person name="Linde J."/>
            <person name="Mattern D.J."/>
            <person name="Walther G."/>
            <person name="Guthke R."/>
            <person name="Brakhage A.A."/>
            <person name="Valiante V."/>
        </authorList>
    </citation>
    <scope>NUCLEOTIDE SEQUENCE [LARGE SCALE GENOMIC DNA]</scope>
    <source>
        <strain evidence="4">MG11</strain>
    </source>
</reference>
<gene>
    <name evidence="3" type="ORF">PMG11_10465</name>
</gene>
<sequence length="297" mass="33964">MSEKQEGGSPESVTSTETPPHGLNDKAKEDFIGQNVLDELEQPVKIQKVVQEAILLAGGAAAILLQVAEPGVGKGVDEHSNFAYRPMDRLRTTMTYVYCMAFGSRSEKEAVIAMVHRAHAVVKGPDYSADDPNLQLWVAATLYAVGIELYQQMFGRMTEEDADSIYREYSILAVSLRVRPGMWPVSRRAFWEYWDQQIETMHITENAQRVAKDLLWNKELPLHVRFLLPLVRLTTAEMLPKRIREAYGLKSTKIRRGLYRVGLGFTKATYPCLPKTIRTYPMRYYLTDMRRRLQNMS</sequence>
<dbReference type="Proteomes" id="UP000042958">
    <property type="component" value="Unassembled WGS sequence"/>
</dbReference>
<feature type="domain" description="ER-bound oxygenase mpaB/mpaB'/Rubber oxygenase catalytic" evidence="2">
    <location>
        <begin position="49"/>
        <end position="265"/>
    </location>
</feature>
<dbReference type="Pfam" id="PF09995">
    <property type="entry name" value="MPAB_Lcp_cat"/>
    <property type="match status" value="1"/>
</dbReference>
<dbReference type="OrthoDB" id="5131368at2759"/>
<accession>A0A0F7TZ37</accession>
<evidence type="ECO:0000313" key="3">
    <source>
        <dbReference type="EMBL" id="CEJ61949.1"/>
    </source>
</evidence>
<dbReference type="AlphaFoldDB" id="A0A0F7TZ37"/>
<dbReference type="EMBL" id="CDHK01000013">
    <property type="protein sequence ID" value="CEJ61949.1"/>
    <property type="molecule type" value="Genomic_DNA"/>
</dbReference>
<protein>
    <recommendedName>
        <fullName evidence="2">ER-bound oxygenase mpaB/mpaB'/Rubber oxygenase catalytic domain-containing protein</fullName>
    </recommendedName>
</protein>
<dbReference type="PANTHER" id="PTHR36151">
    <property type="entry name" value="BLR2777 PROTEIN"/>
    <property type="match status" value="1"/>
</dbReference>
<feature type="region of interest" description="Disordered" evidence="1">
    <location>
        <begin position="1"/>
        <end position="27"/>
    </location>
</feature>
<dbReference type="InterPro" id="IPR018713">
    <property type="entry name" value="MPAB/Lcp_cat_dom"/>
</dbReference>
<keyword evidence="4" id="KW-1185">Reference proteome</keyword>
<organism evidence="3 4">
    <name type="scientific">Penicillium brasilianum</name>
    <dbReference type="NCBI Taxonomy" id="104259"/>
    <lineage>
        <taxon>Eukaryota</taxon>
        <taxon>Fungi</taxon>
        <taxon>Dikarya</taxon>
        <taxon>Ascomycota</taxon>
        <taxon>Pezizomycotina</taxon>
        <taxon>Eurotiomycetes</taxon>
        <taxon>Eurotiomycetidae</taxon>
        <taxon>Eurotiales</taxon>
        <taxon>Aspergillaceae</taxon>
        <taxon>Penicillium</taxon>
    </lineage>
</organism>
<proteinExistence type="predicted"/>
<evidence type="ECO:0000259" key="2">
    <source>
        <dbReference type="Pfam" id="PF09995"/>
    </source>
</evidence>
<dbReference type="GO" id="GO:0016491">
    <property type="term" value="F:oxidoreductase activity"/>
    <property type="evidence" value="ECO:0007669"/>
    <property type="project" value="InterPro"/>
</dbReference>
<evidence type="ECO:0000256" key="1">
    <source>
        <dbReference type="SAM" id="MobiDB-lite"/>
    </source>
</evidence>
<evidence type="ECO:0000313" key="4">
    <source>
        <dbReference type="Proteomes" id="UP000042958"/>
    </source>
</evidence>
<dbReference type="PANTHER" id="PTHR36151:SF3">
    <property type="entry name" value="ER-BOUND OXYGENASE MPAB_MPAB'_RUBBER OXYGENASE CATALYTIC DOMAIN-CONTAINING PROTEIN"/>
    <property type="match status" value="1"/>
</dbReference>
<name>A0A0F7TZ37_PENBI</name>